<dbReference type="InterPro" id="IPR029071">
    <property type="entry name" value="Ubiquitin-like_domsf"/>
</dbReference>
<dbReference type="PANTHER" id="PTHR10666">
    <property type="entry name" value="UBIQUITIN"/>
    <property type="match status" value="1"/>
</dbReference>
<dbReference type="SMART" id="SM00213">
    <property type="entry name" value="UBQ"/>
    <property type="match status" value="1"/>
</dbReference>
<organism evidence="2 3">
    <name type="scientific">Blepharisma stoltei</name>
    <dbReference type="NCBI Taxonomy" id="1481888"/>
    <lineage>
        <taxon>Eukaryota</taxon>
        <taxon>Sar</taxon>
        <taxon>Alveolata</taxon>
        <taxon>Ciliophora</taxon>
        <taxon>Postciliodesmatophora</taxon>
        <taxon>Heterotrichea</taxon>
        <taxon>Heterotrichida</taxon>
        <taxon>Blepharismidae</taxon>
        <taxon>Blepharisma</taxon>
    </lineage>
</organism>
<name>A0AAU9IDP4_9CILI</name>
<sequence length="78" mass="9119">MWELFVKTLKGKTITLDVEHWYTIDFLKAKIQEKEEIPPDEQRLVFAGKQLEDWKTIADINIGKEATLYLILRNRGGA</sequence>
<dbReference type="FunFam" id="3.10.20.90:FF:000160">
    <property type="entry name" value="Polyubiquitin-C"/>
    <property type="match status" value="1"/>
</dbReference>
<accession>A0AAU9IDP4</accession>
<proteinExistence type="predicted"/>
<dbReference type="EMBL" id="CAJZBQ010000002">
    <property type="protein sequence ID" value="CAG9310273.1"/>
    <property type="molecule type" value="Genomic_DNA"/>
</dbReference>
<gene>
    <name evidence="2" type="ORF">BSTOLATCC_MIC1127</name>
</gene>
<dbReference type="Proteomes" id="UP001162131">
    <property type="component" value="Unassembled WGS sequence"/>
</dbReference>
<dbReference type="PROSITE" id="PS00299">
    <property type="entry name" value="UBIQUITIN_1"/>
    <property type="match status" value="1"/>
</dbReference>
<reference evidence="2" key="1">
    <citation type="submission" date="2021-09" db="EMBL/GenBank/DDBJ databases">
        <authorList>
            <consortium name="AG Swart"/>
            <person name="Singh M."/>
            <person name="Singh A."/>
            <person name="Seah K."/>
            <person name="Emmerich C."/>
        </authorList>
    </citation>
    <scope>NUCLEOTIDE SEQUENCE</scope>
    <source>
        <strain evidence="2">ATCC30299</strain>
    </source>
</reference>
<evidence type="ECO:0000313" key="3">
    <source>
        <dbReference type="Proteomes" id="UP001162131"/>
    </source>
</evidence>
<dbReference type="InterPro" id="IPR000626">
    <property type="entry name" value="Ubiquitin-like_dom"/>
</dbReference>
<comment type="caution">
    <text evidence="2">The sequence shown here is derived from an EMBL/GenBank/DDBJ whole genome shotgun (WGS) entry which is preliminary data.</text>
</comment>
<protein>
    <recommendedName>
        <fullName evidence="1">Ubiquitin-like domain-containing protein</fullName>
    </recommendedName>
</protein>
<dbReference type="InterPro" id="IPR019956">
    <property type="entry name" value="Ubiquitin_dom"/>
</dbReference>
<dbReference type="InterPro" id="IPR019954">
    <property type="entry name" value="Ubiquitin_CS"/>
</dbReference>
<dbReference type="Pfam" id="PF00240">
    <property type="entry name" value="ubiquitin"/>
    <property type="match status" value="1"/>
</dbReference>
<evidence type="ECO:0000313" key="2">
    <source>
        <dbReference type="EMBL" id="CAG9310273.1"/>
    </source>
</evidence>
<dbReference type="InterPro" id="IPR050158">
    <property type="entry name" value="Ubiquitin_ubiquitin-like"/>
</dbReference>
<feature type="domain" description="Ubiquitin-like" evidence="1">
    <location>
        <begin position="2"/>
        <end position="77"/>
    </location>
</feature>
<dbReference type="SUPFAM" id="SSF54236">
    <property type="entry name" value="Ubiquitin-like"/>
    <property type="match status" value="1"/>
</dbReference>
<dbReference type="Gene3D" id="3.10.20.90">
    <property type="entry name" value="Phosphatidylinositol 3-kinase Catalytic Subunit, Chain A, domain 1"/>
    <property type="match status" value="1"/>
</dbReference>
<evidence type="ECO:0000259" key="1">
    <source>
        <dbReference type="PROSITE" id="PS50053"/>
    </source>
</evidence>
<dbReference type="PRINTS" id="PR00348">
    <property type="entry name" value="UBIQUITIN"/>
</dbReference>
<dbReference type="PROSITE" id="PS50053">
    <property type="entry name" value="UBIQUITIN_2"/>
    <property type="match status" value="1"/>
</dbReference>
<keyword evidence="3" id="KW-1185">Reference proteome</keyword>
<dbReference type="AlphaFoldDB" id="A0AAU9IDP4"/>